<dbReference type="GO" id="GO:0030134">
    <property type="term" value="C:COPII-coated ER to Golgi transport vesicle"/>
    <property type="evidence" value="ECO:0007669"/>
    <property type="project" value="EnsemblFungi"/>
</dbReference>
<evidence type="ECO:0000313" key="3">
    <source>
        <dbReference type="Proteomes" id="UP000186594"/>
    </source>
</evidence>
<dbReference type="InterPro" id="IPR043154">
    <property type="entry name" value="Sec-1-like_dom1"/>
</dbReference>
<dbReference type="InterPro" id="IPR036045">
    <property type="entry name" value="Sec1-like_sf"/>
</dbReference>
<evidence type="ECO:0000313" key="2">
    <source>
        <dbReference type="EMBL" id="OLL25073.1"/>
    </source>
</evidence>
<keyword evidence="3" id="KW-1185">Reference proteome</keyword>
<comment type="similarity">
    <text evidence="1">Belongs to the STXBP/unc-18/SEC1 family.</text>
</comment>
<dbReference type="AlphaFoldDB" id="A0A1U7LR66"/>
<dbReference type="PIRSF" id="PIRSF005715">
    <property type="entry name" value="VPS45_Sec1"/>
    <property type="match status" value="1"/>
</dbReference>
<dbReference type="GO" id="GO:0048280">
    <property type="term" value="P:vesicle fusion with Golgi apparatus"/>
    <property type="evidence" value="ECO:0007669"/>
    <property type="project" value="EnsemblFungi"/>
</dbReference>
<dbReference type="Pfam" id="PF00995">
    <property type="entry name" value="Sec1"/>
    <property type="match status" value="1"/>
</dbReference>
<dbReference type="Gene3D" id="3.40.50.2060">
    <property type="match status" value="1"/>
</dbReference>
<comment type="caution">
    <text evidence="2">The sequence shown here is derived from an EMBL/GenBank/DDBJ whole genome shotgun (WGS) entry which is preliminary data.</text>
</comment>
<proteinExistence type="inferred from homology"/>
<sequence length="648" mass="72302">MSMASHATPVGLSLRDCQKAALEKLLNLNSQKTTITLTSIPSKQNELLLPEAEGDPVWKVLIFDRMGQDIISSLLRVNDLRENGITIKADRQPIADVPAVYFVQPTLENLKIICEDLERGLYEMIYINYTSSIARTLLEDFAAMVANTNSSEKIVQVYDQYLNFVVTEPDLFSLSLNDAYHLLNSHTATEMSIGAIIDQIVSGLFSVVVTLGTIPFIRCPLGNAAEAVARKLDQKLRDHIHNTRNTTGHVPSSYQRPVLIILDRNIDLVPMLSHSWTYQALVHDVLQMKLNRITVELKDSGKVTKRSYDLDTHDFFWSKNAANPFPQVAENIDAELSRYKSDAADITRMSGVASLEDIHIDIGSNAQHLKTAITALPELTSRKQTLDMHMNIATALLQGIKDRGLDNFFQMEEQITRQTKALVLQALSETERKNSQDKLRAFIIYYLTAEDIGQEDMNEYERVLLHAGCDLAALRFVKRVRELTRMTMMVSAPSQPQGGAGGDLLRGFSSIGSSLSTRLTDRLKDGALGGSFDNLISGVKNLLPSRKDLTVTKIVESLIDSTPNSKTDDYLMLDPRSPRNAQPRNKRISASEAIVFMIGGGNYIEYGNLQEWANRQPVKKRVVYGSTDILSPNGFLEELARLGQSIEK</sequence>
<gene>
    <name evidence="2" type="ORF">NEOLI_004680</name>
</gene>
<dbReference type="GO" id="GO:0035543">
    <property type="term" value="P:positive regulation of SNARE complex assembly"/>
    <property type="evidence" value="ECO:0007669"/>
    <property type="project" value="EnsemblFungi"/>
</dbReference>
<reference evidence="2 3" key="1">
    <citation type="submission" date="2016-04" db="EMBL/GenBank/DDBJ databases">
        <title>Evolutionary innovation and constraint leading to complex multicellularity in the Ascomycota.</title>
        <authorList>
            <person name="Cisse O."/>
            <person name="Nguyen A."/>
            <person name="Hewitt D.A."/>
            <person name="Jedd G."/>
            <person name="Stajich J.E."/>
        </authorList>
    </citation>
    <scope>NUCLEOTIDE SEQUENCE [LARGE SCALE GENOMIC DNA]</scope>
    <source>
        <strain evidence="2 3">DAH-3</strain>
    </source>
</reference>
<organism evidence="2 3">
    <name type="scientific">Neolecta irregularis (strain DAH-3)</name>
    <dbReference type="NCBI Taxonomy" id="1198029"/>
    <lineage>
        <taxon>Eukaryota</taxon>
        <taxon>Fungi</taxon>
        <taxon>Dikarya</taxon>
        <taxon>Ascomycota</taxon>
        <taxon>Taphrinomycotina</taxon>
        <taxon>Neolectales</taxon>
        <taxon>Neolectaceae</taxon>
        <taxon>Neolecta</taxon>
    </lineage>
</organism>
<dbReference type="Gene3D" id="3.90.830.10">
    <property type="entry name" value="Syntaxin Binding Protein 1, Chain A, domain 2"/>
    <property type="match status" value="1"/>
</dbReference>
<accession>A0A1U7LR66</accession>
<dbReference type="EMBL" id="LXFE01000508">
    <property type="protein sequence ID" value="OLL25073.1"/>
    <property type="molecule type" value="Genomic_DNA"/>
</dbReference>
<dbReference type="GO" id="GO:0006890">
    <property type="term" value="P:retrograde vesicle-mediated transport, Golgi to endoplasmic reticulum"/>
    <property type="evidence" value="ECO:0007669"/>
    <property type="project" value="EnsemblFungi"/>
</dbReference>
<dbReference type="GO" id="GO:0005783">
    <property type="term" value="C:endoplasmic reticulum"/>
    <property type="evidence" value="ECO:0007669"/>
    <property type="project" value="EnsemblFungi"/>
</dbReference>
<name>A0A1U7LR66_NEOID</name>
<dbReference type="GO" id="GO:0019905">
    <property type="term" value="F:syntaxin binding"/>
    <property type="evidence" value="ECO:0007669"/>
    <property type="project" value="EnsemblFungi"/>
</dbReference>
<dbReference type="GO" id="GO:0046578">
    <property type="term" value="P:regulation of Ras protein signal transduction"/>
    <property type="evidence" value="ECO:0007669"/>
    <property type="project" value="EnsemblFungi"/>
</dbReference>
<dbReference type="Gene3D" id="1.25.40.60">
    <property type="match status" value="1"/>
</dbReference>
<dbReference type="OMA" id="VNDLRAW"/>
<dbReference type="Proteomes" id="UP000186594">
    <property type="component" value="Unassembled WGS sequence"/>
</dbReference>
<evidence type="ECO:0000256" key="1">
    <source>
        <dbReference type="ARBA" id="ARBA00009884"/>
    </source>
</evidence>
<dbReference type="OrthoDB" id="10251230at2759"/>
<dbReference type="PANTHER" id="PTHR11679">
    <property type="entry name" value="VESICLE PROTEIN SORTING-ASSOCIATED"/>
    <property type="match status" value="1"/>
</dbReference>
<dbReference type="GO" id="GO:0006888">
    <property type="term" value="P:endoplasmic reticulum to Golgi vesicle-mediated transport"/>
    <property type="evidence" value="ECO:0007669"/>
    <property type="project" value="EnsemblFungi"/>
</dbReference>
<dbReference type="InterPro" id="IPR043127">
    <property type="entry name" value="Sec-1-like_dom3a"/>
</dbReference>
<dbReference type="GO" id="GO:0000139">
    <property type="term" value="C:Golgi membrane"/>
    <property type="evidence" value="ECO:0007669"/>
    <property type="project" value="EnsemblFungi"/>
</dbReference>
<dbReference type="InterPro" id="IPR027482">
    <property type="entry name" value="Sec1-like_dom2"/>
</dbReference>
<dbReference type="InterPro" id="IPR001619">
    <property type="entry name" value="Sec1-like"/>
</dbReference>
<dbReference type="STRING" id="1198029.A0A1U7LR66"/>
<protein>
    <submittedName>
        <fullName evidence="2">Protein sly1</fullName>
    </submittedName>
</protein>
<dbReference type="SUPFAM" id="SSF56815">
    <property type="entry name" value="Sec1/munc18-like (SM) proteins"/>
    <property type="match status" value="1"/>
</dbReference>
<dbReference type="Gene3D" id="3.40.50.1910">
    <property type="match status" value="1"/>
</dbReference>